<evidence type="ECO:0000256" key="2">
    <source>
        <dbReference type="SAM" id="SignalP"/>
    </source>
</evidence>
<organism evidence="3 4">
    <name type="scientific">Daedalea quercina L-15889</name>
    <dbReference type="NCBI Taxonomy" id="1314783"/>
    <lineage>
        <taxon>Eukaryota</taxon>
        <taxon>Fungi</taxon>
        <taxon>Dikarya</taxon>
        <taxon>Basidiomycota</taxon>
        <taxon>Agaricomycotina</taxon>
        <taxon>Agaricomycetes</taxon>
        <taxon>Polyporales</taxon>
        <taxon>Fomitopsis</taxon>
    </lineage>
</organism>
<dbReference type="EMBL" id="KV429035">
    <property type="protein sequence ID" value="KZT73941.1"/>
    <property type="molecule type" value="Genomic_DNA"/>
</dbReference>
<dbReference type="AlphaFoldDB" id="A0A165TTT5"/>
<gene>
    <name evidence="3" type="ORF">DAEQUDRAFT_362097</name>
</gene>
<feature type="chain" id="PRO_5007867260" description="Secreted protein" evidence="2">
    <location>
        <begin position="20"/>
        <end position="160"/>
    </location>
</feature>
<keyword evidence="4" id="KW-1185">Reference proteome</keyword>
<evidence type="ECO:0008006" key="5">
    <source>
        <dbReference type="Google" id="ProtNLM"/>
    </source>
</evidence>
<evidence type="ECO:0000256" key="1">
    <source>
        <dbReference type="SAM" id="MobiDB-lite"/>
    </source>
</evidence>
<name>A0A165TTT5_9APHY</name>
<keyword evidence="2" id="KW-0732">Signal</keyword>
<protein>
    <recommendedName>
        <fullName evidence="5">Secreted protein</fullName>
    </recommendedName>
</protein>
<evidence type="ECO:0000313" key="3">
    <source>
        <dbReference type="EMBL" id="KZT73941.1"/>
    </source>
</evidence>
<reference evidence="3 4" key="1">
    <citation type="journal article" date="2016" name="Mol. Biol. Evol.">
        <title>Comparative Genomics of Early-Diverging Mushroom-Forming Fungi Provides Insights into the Origins of Lignocellulose Decay Capabilities.</title>
        <authorList>
            <person name="Nagy L.G."/>
            <person name="Riley R."/>
            <person name="Tritt A."/>
            <person name="Adam C."/>
            <person name="Daum C."/>
            <person name="Floudas D."/>
            <person name="Sun H."/>
            <person name="Yadav J.S."/>
            <person name="Pangilinan J."/>
            <person name="Larsson K.H."/>
            <person name="Matsuura K."/>
            <person name="Barry K."/>
            <person name="Labutti K."/>
            <person name="Kuo R."/>
            <person name="Ohm R.A."/>
            <person name="Bhattacharya S.S."/>
            <person name="Shirouzu T."/>
            <person name="Yoshinaga Y."/>
            <person name="Martin F.M."/>
            <person name="Grigoriev I.V."/>
            <person name="Hibbett D.S."/>
        </authorList>
    </citation>
    <scope>NUCLEOTIDE SEQUENCE [LARGE SCALE GENOMIC DNA]</scope>
    <source>
        <strain evidence="3 4">L-15889</strain>
    </source>
</reference>
<proteinExistence type="predicted"/>
<sequence>MAMYVNLLLVVFCKVLIFGIPFCPGGFNGGTGFWPELHVVAVGRLKRLSDLAPSSRLDSGRPLRLWIHPVQKRTEGSTRLSTRCQSGLRLRAGNKNPMATSLNPRFRCRLDDRHFQPPLILPLPDLLLTHHLCGLRGGGGNESLPMRRPTLFDPQCGVDG</sequence>
<evidence type="ECO:0000313" key="4">
    <source>
        <dbReference type="Proteomes" id="UP000076727"/>
    </source>
</evidence>
<feature type="signal peptide" evidence="2">
    <location>
        <begin position="1"/>
        <end position="19"/>
    </location>
</feature>
<accession>A0A165TTT5</accession>
<dbReference type="Proteomes" id="UP000076727">
    <property type="component" value="Unassembled WGS sequence"/>
</dbReference>
<feature type="region of interest" description="Disordered" evidence="1">
    <location>
        <begin position="139"/>
        <end position="160"/>
    </location>
</feature>